<evidence type="ECO:0000313" key="2">
    <source>
        <dbReference type="EMBL" id="KAG0494237.1"/>
    </source>
</evidence>
<evidence type="ECO:0000256" key="1">
    <source>
        <dbReference type="SAM" id="MobiDB-lite"/>
    </source>
</evidence>
<feature type="region of interest" description="Disordered" evidence="1">
    <location>
        <begin position="55"/>
        <end position="89"/>
    </location>
</feature>
<comment type="caution">
    <text evidence="2">The sequence shown here is derived from an EMBL/GenBank/DDBJ whole genome shotgun (WGS) entry which is preliminary data.</text>
</comment>
<gene>
    <name evidence="2" type="ORF">HPP92_005231</name>
</gene>
<accession>A0A835RZ37</accession>
<feature type="compositionally biased region" description="Basic and acidic residues" evidence="1">
    <location>
        <begin position="9"/>
        <end position="32"/>
    </location>
</feature>
<protein>
    <submittedName>
        <fullName evidence="2">Uncharacterized protein</fullName>
    </submittedName>
</protein>
<sequence>MNFNKKHQRNDERFSAEGALRQRNDGTEDKSGKKCITFRAWTKVVLGDKRVKRHCRGGQMEDSPAEEKGQEIGEAEEAAEQPTRERKANSFVLAFISN</sequence>
<dbReference type="EMBL" id="JADCNM010000002">
    <property type="protein sequence ID" value="KAG0494237.1"/>
    <property type="molecule type" value="Genomic_DNA"/>
</dbReference>
<proteinExistence type="predicted"/>
<dbReference type="AlphaFoldDB" id="A0A835RZ37"/>
<feature type="region of interest" description="Disordered" evidence="1">
    <location>
        <begin position="1"/>
        <end position="32"/>
    </location>
</feature>
<name>A0A835RZ37_VANPL</name>
<reference evidence="2 3" key="1">
    <citation type="journal article" date="2020" name="Nat. Food">
        <title>A phased Vanilla planifolia genome enables genetic improvement of flavour and production.</title>
        <authorList>
            <person name="Hasing T."/>
            <person name="Tang H."/>
            <person name="Brym M."/>
            <person name="Khazi F."/>
            <person name="Huang T."/>
            <person name="Chambers A.H."/>
        </authorList>
    </citation>
    <scope>NUCLEOTIDE SEQUENCE [LARGE SCALE GENOMIC DNA]</scope>
    <source>
        <tissue evidence="2">Leaf</tissue>
    </source>
</reference>
<dbReference type="Proteomes" id="UP000639772">
    <property type="component" value="Unassembled WGS sequence"/>
</dbReference>
<evidence type="ECO:0000313" key="3">
    <source>
        <dbReference type="Proteomes" id="UP000639772"/>
    </source>
</evidence>
<organism evidence="2 3">
    <name type="scientific">Vanilla planifolia</name>
    <name type="common">Vanilla</name>
    <dbReference type="NCBI Taxonomy" id="51239"/>
    <lineage>
        <taxon>Eukaryota</taxon>
        <taxon>Viridiplantae</taxon>
        <taxon>Streptophyta</taxon>
        <taxon>Embryophyta</taxon>
        <taxon>Tracheophyta</taxon>
        <taxon>Spermatophyta</taxon>
        <taxon>Magnoliopsida</taxon>
        <taxon>Liliopsida</taxon>
        <taxon>Asparagales</taxon>
        <taxon>Orchidaceae</taxon>
        <taxon>Vanilloideae</taxon>
        <taxon>Vanilleae</taxon>
        <taxon>Vanilla</taxon>
    </lineage>
</organism>